<evidence type="ECO:0000313" key="1">
    <source>
        <dbReference type="EMBL" id="MBX39581.1"/>
    </source>
</evidence>
<name>A0A2P2NAT0_RHIMU</name>
<dbReference type="EMBL" id="GGEC01059097">
    <property type="protein sequence ID" value="MBX39581.1"/>
    <property type="molecule type" value="Transcribed_RNA"/>
</dbReference>
<dbReference type="AlphaFoldDB" id="A0A2P2NAT0"/>
<protein>
    <submittedName>
        <fullName evidence="1">Uncharacterized protein</fullName>
    </submittedName>
</protein>
<sequence length="34" mass="3904">MPFAICCLLFATCSLMMNTSLMHVEGTTHLWFRP</sequence>
<proteinExistence type="predicted"/>
<accession>A0A2P2NAT0</accession>
<reference evidence="1" key="1">
    <citation type="submission" date="2018-02" db="EMBL/GenBank/DDBJ databases">
        <title>Rhizophora mucronata_Transcriptome.</title>
        <authorList>
            <person name="Meera S.P."/>
            <person name="Sreeshan A."/>
            <person name="Augustine A."/>
        </authorList>
    </citation>
    <scope>NUCLEOTIDE SEQUENCE</scope>
    <source>
        <tissue evidence="1">Leaf</tissue>
    </source>
</reference>
<organism evidence="1">
    <name type="scientific">Rhizophora mucronata</name>
    <name type="common">Asiatic mangrove</name>
    <dbReference type="NCBI Taxonomy" id="61149"/>
    <lineage>
        <taxon>Eukaryota</taxon>
        <taxon>Viridiplantae</taxon>
        <taxon>Streptophyta</taxon>
        <taxon>Embryophyta</taxon>
        <taxon>Tracheophyta</taxon>
        <taxon>Spermatophyta</taxon>
        <taxon>Magnoliopsida</taxon>
        <taxon>eudicotyledons</taxon>
        <taxon>Gunneridae</taxon>
        <taxon>Pentapetalae</taxon>
        <taxon>rosids</taxon>
        <taxon>fabids</taxon>
        <taxon>Malpighiales</taxon>
        <taxon>Rhizophoraceae</taxon>
        <taxon>Rhizophora</taxon>
    </lineage>
</organism>